<dbReference type="InterPro" id="IPR006175">
    <property type="entry name" value="YjgF/YER057c/UK114"/>
</dbReference>
<evidence type="ECO:0000313" key="7">
    <source>
        <dbReference type="Proteomes" id="UP000494301"/>
    </source>
</evidence>
<evidence type="ECO:0000256" key="1">
    <source>
        <dbReference type="ARBA" id="ARBA00022801"/>
    </source>
</evidence>
<dbReference type="Proteomes" id="UP000494301">
    <property type="component" value="Unassembled WGS sequence"/>
</dbReference>
<keyword evidence="6" id="KW-1185">Reference proteome</keyword>
<dbReference type="SUPFAM" id="SSF55298">
    <property type="entry name" value="YjgF-like"/>
    <property type="match status" value="1"/>
</dbReference>
<keyword evidence="1" id="KW-0378">Hydrolase</keyword>
<reference evidence="4 7" key="1">
    <citation type="submission" date="2020-04" db="EMBL/GenBank/DDBJ databases">
        <authorList>
            <person name="Depoorter E."/>
        </authorList>
    </citation>
    <scope>NUCLEOTIDE SEQUENCE [LARGE SCALE GENOMIC DNA]</scope>
    <source>
        <strain evidence="4 7">BCC0217</strain>
        <strain evidence="5 6">R-17378</strain>
    </source>
</reference>
<feature type="domain" description="Isochorismatase-like" evidence="3">
    <location>
        <begin position="2"/>
        <end position="183"/>
    </location>
</feature>
<name>A0A6J5JB87_9BURK</name>
<evidence type="ECO:0000313" key="4">
    <source>
        <dbReference type="EMBL" id="CAB3968894.1"/>
    </source>
</evidence>
<organism evidence="4 7">
    <name type="scientific">Burkholderia aenigmatica</name>
    <dbReference type="NCBI Taxonomy" id="2015348"/>
    <lineage>
        <taxon>Bacteria</taxon>
        <taxon>Pseudomonadati</taxon>
        <taxon>Pseudomonadota</taxon>
        <taxon>Betaproteobacteria</taxon>
        <taxon>Burkholderiales</taxon>
        <taxon>Burkholderiaceae</taxon>
        <taxon>Burkholderia</taxon>
        <taxon>Burkholderia cepacia complex</taxon>
    </lineage>
</organism>
<dbReference type="InterPro" id="IPR036380">
    <property type="entry name" value="Isochorismatase-like_sf"/>
</dbReference>
<dbReference type="InterPro" id="IPR000868">
    <property type="entry name" value="Isochorismatase-like_dom"/>
</dbReference>
<dbReference type="PANTHER" id="PTHR43540">
    <property type="entry name" value="PEROXYUREIDOACRYLATE/UREIDOACRYLATE AMIDOHYDROLASE-RELATED"/>
    <property type="match status" value="1"/>
</dbReference>
<feature type="compositionally biased region" description="Polar residues" evidence="2">
    <location>
        <begin position="189"/>
        <end position="205"/>
    </location>
</feature>
<dbReference type="SUPFAM" id="SSF52499">
    <property type="entry name" value="Isochorismatase-like hydrolases"/>
    <property type="match status" value="1"/>
</dbReference>
<dbReference type="InterPro" id="IPR050272">
    <property type="entry name" value="Isochorismatase-like_hydrls"/>
</dbReference>
<dbReference type="EMBL" id="CABVQG010000020">
    <property type="protein sequence ID" value="VWC99900.1"/>
    <property type="molecule type" value="Genomic_DNA"/>
</dbReference>
<dbReference type="Pfam" id="PF00857">
    <property type="entry name" value="Isochorismatase"/>
    <property type="match status" value="1"/>
</dbReference>
<dbReference type="AlphaFoldDB" id="A0A6J5JB87"/>
<evidence type="ECO:0000313" key="5">
    <source>
        <dbReference type="EMBL" id="VWC99900.1"/>
    </source>
</evidence>
<protein>
    <submittedName>
        <fullName evidence="4 5">Endoribonuclease</fullName>
    </submittedName>
</protein>
<dbReference type="EMBL" id="CABWIL020000020">
    <property type="protein sequence ID" value="CAB3968894.1"/>
    <property type="molecule type" value="Genomic_DNA"/>
</dbReference>
<sequence>MIEFVNEWLAPEGKLRRLIKDEHQFSRSQEAAKLALAAARQAGMPVIHATLQMSSDYRELGRARFGLRGAIQKAGTWQKQESGWQFHGPYAPLENEFVVSGRAGASAFSASDLDNYLRGQGITRLYLAGYATHVCIESTLRAAHDLGYEPIVLSDATAAFTDQQQQHVLNEVVHHFGWAMPTREFVDSVSSTGKITDTPEASSDAPQAAPAETLRTLTARGQEIPGISGAVVVKGDLALLSGHVPVAADGSVAPTLDGQLEQAFQNLDSTLRHAGSSLDRIARMTLYVRGYRAEQLGTIRTVRDRWLNGHAPASALIGVESLFRPDVLVEIDAIAITR</sequence>
<gene>
    <name evidence="5" type="ORF">BLA17378_05157</name>
    <name evidence="4" type="ORF">BLA3211_05184</name>
</gene>
<proteinExistence type="predicted"/>
<dbReference type="GO" id="GO:0016787">
    <property type="term" value="F:hydrolase activity"/>
    <property type="evidence" value="ECO:0007669"/>
    <property type="project" value="UniProtKB-KW"/>
</dbReference>
<dbReference type="Proteomes" id="UP000494120">
    <property type="component" value="Unassembled WGS sequence"/>
</dbReference>
<feature type="region of interest" description="Disordered" evidence="2">
    <location>
        <begin position="189"/>
        <end position="209"/>
    </location>
</feature>
<dbReference type="Gene3D" id="3.40.50.850">
    <property type="entry name" value="Isochorismatase-like"/>
    <property type="match status" value="1"/>
</dbReference>
<evidence type="ECO:0000313" key="6">
    <source>
        <dbReference type="Proteomes" id="UP000494120"/>
    </source>
</evidence>
<dbReference type="CDD" id="cd00431">
    <property type="entry name" value="cysteine_hydrolases"/>
    <property type="match status" value="1"/>
</dbReference>
<dbReference type="Pfam" id="PF01042">
    <property type="entry name" value="Ribonuc_L-PSP"/>
    <property type="match status" value="1"/>
</dbReference>
<dbReference type="InterPro" id="IPR035959">
    <property type="entry name" value="RutC-like_sf"/>
</dbReference>
<dbReference type="CDD" id="cd00448">
    <property type="entry name" value="YjgF_YER057c_UK114_family"/>
    <property type="match status" value="1"/>
</dbReference>
<evidence type="ECO:0000259" key="3">
    <source>
        <dbReference type="Pfam" id="PF00857"/>
    </source>
</evidence>
<evidence type="ECO:0000256" key="2">
    <source>
        <dbReference type="SAM" id="MobiDB-lite"/>
    </source>
</evidence>
<accession>A0A6J5JB87</accession>
<dbReference type="Gene3D" id="3.30.1330.40">
    <property type="entry name" value="RutC-like"/>
    <property type="match status" value="1"/>
</dbReference>